<proteinExistence type="predicted"/>
<dbReference type="EMBL" id="KL198025">
    <property type="protein sequence ID" value="KDQ17012.1"/>
    <property type="molecule type" value="Genomic_DNA"/>
</dbReference>
<dbReference type="Proteomes" id="UP000027195">
    <property type="component" value="Unassembled WGS sequence"/>
</dbReference>
<reference evidence="3" key="1">
    <citation type="journal article" date="2014" name="Proc. Natl. Acad. Sci. U.S.A.">
        <title>Extensive sampling of basidiomycete genomes demonstrates inadequacy of the white-rot/brown-rot paradigm for wood decay fungi.</title>
        <authorList>
            <person name="Riley R."/>
            <person name="Salamov A.A."/>
            <person name="Brown D.W."/>
            <person name="Nagy L.G."/>
            <person name="Floudas D."/>
            <person name="Held B.W."/>
            <person name="Levasseur A."/>
            <person name="Lombard V."/>
            <person name="Morin E."/>
            <person name="Otillar R."/>
            <person name="Lindquist E.A."/>
            <person name="Sun H."/>
            <person name="LaButti K.M."/>
            <person name="Schmutz J."/>
            <person name="Jabbour D."/>
            <person name="Luo H."/>
            <person name="Baker S.E."/>
            <person name="Pisabarro A.G."/>
            <person name="Walton J.D."/>
            <person name="Blanchette R.A."/>
            <person name="Henrissat B."/>
            <person name="Martin F."/>
            <person name="Cullen D."/>
            <person name="Hibbett D.S."/>
            <person name="Grigoriev I.V."/>
        </authorList>
    </citation>
    <scope>NUCLEOTIDE SEQUENCE [LARGE SCALE GENOMIC DNA]</scope>
    <source>
        <strain evidence="3">FD-172 SS1</strain>
    </source>
</reference>
<protein>
    <submittedName>
        <fullName evidence="2">Uncharacterized protein</fullName>
    </submittedName>
</protein>
<dbReference type="HOGENOM" id="CLU_2527139_0_0_1"/>
<name>A0A067MYN2_BOTB1</name>
<evidence type="ECO:0000313" key="2">
    <source>
        <dbReference type="EMBL" id="KDQ17012.1"/>
    </source>
</evidence>
<organism evidence="2 3">
    <name type="scientific">Botryobasidium botryosum (strain FD-172 SS1)</name>
    <dbReference type="NCBI Taxonomy" id="930990"/>
    <lineage>
        <taxon>Eukaryota</taxon>
        <taxon>Fungi</taxon>
        <taxon>Dikarya</taxon>
        <taxon>Basidiomycota</taxon>
        <taxon>Agaricomycotina</taxon>
        <taxon>Agaricomycetes</taxon>
        <taxon>Cantharellales</taxon>
        <taxon>Botryobasidiaceae</taxon>
        <taxon>Botryobasidium</taxon>
    </lineage>
</organism>
<evidence type="ECO:0000256" key="1">
    <source>
        <dbReference type="SAM" id="Phobius"/>
    </source>
</evidence>
<keyword evidence="1" id="KW-0472">Membrane</keyword>
<evidence type="ECO:0000313" key="3">
    <source>
        <dbReference type="Proteomes" id="UP000027195"/>
    </source>
</evidence>
<sequence>MADIPCEQSLLGLNLSLFWLDYTSNRESSAVSNNQLYKSIPLSSYTLTVLTRRVGFLPLDSVIYLYFIFLLHPLHLFHVYRGEA</sequence>
<keyword evidence="1" id="KW-0812">Transmembrane</keyword>
<keyword evidence="3" id="KW-1185">Reference proteome</keyword>
<feature type="transmembrane region" description="Helical" evidence="1">
    <location>
        <begin position="63"/>
        <end position="80"/>
    </location>
</feature>
<accession>A0A067MYN2</accession>
<keyword evidence="1" id="KW-1133">Transmembrane helix</keyword>
<dbReference type="AlphaFoldDB" id="A0A067MYN2"/>
<dbReference type="InParanoid" id="A0A067MYN2"/>
<gene>
    <name evidence="2" type="ORF">BOTBODRAFT_222907</name>
</gene>